<sequence>MFEIKNGLGASKSEQYADLADQARGMLAGEPSLIANAANFAALVFHSLPDFNWAGFYLYDGRELVVGPFQGKPACIRIALGKGVCGTAAQTRQTQLVRDVNDFDGHIACDAASQSEIVVPLVKADGTLLGVWDVDSPSIGRFDDEDRAGMEALCAVFMEAVNA</sequence>
<dbReference type="SUPFAM" id="SSF55781">
    <property type="entry name" value="GAF domain-like"/>
    <property type="match status" value="1"/>
</dbReference>
<dbReference type="InterPro" id="IPR051330">
    <property type="entry name" value="Phosphatase_reg/MetRdx"/>
</dbReference>
<dbReference type="Gene3D" id="3.30.450.40">
    <property type="match status" value="1"/>
</dbReference>
<accession>A0ABQ1FRD4</accession>
<dbReference type="InterPro" id="IPR029016">
    <property type="entry name" value="GAF-like_dom_sf"/>
</dbReference>
<gene>
    <name evidence="3" type="ORF">GCM10010981_13630</name>
</gene>
<proteinExistence type="inferred from homology"/>
<protein>
    <recommendedName>
        <fullName evidence="2">GAF domain-containing protein</fullName>
    </recommendedName>
</protein>
<evidence type="ECO:0000313" key="4">
    <source>
        <dbReference type="Proteomes" id="UP000620046"/>
    </source>
</evidence>
<keyword evidence="4" id="KW-1185">Reference proteome</keyword>
<organism evidence="3 4">
    <name type="scientific">Dyella nitratireducens</name>
    <dbReference type="NCBI Taxonomy" id="1849580"/>
    <lineage>
        <taxon>Bacteria</taxon>
        <taxon>Pseudomonadati</taxon>
        <taxon>Pseudomonadota</taxon>
        <taxon>Gammaproteobacteria</taxon>
        <taxon>Lysobacterales</taxon>
        <taxon>Rhodanobacteraceae</taxon>
        <taxon>Dyella</taxon>
    </lineage>
</organism>
<dbReference type="PANTHER" id="PTHR21021:SF15">
    <property type="entry name" value="FREE METHIONINE-R-SULFOXIDE REDUCTASE"/>
    <property type="match status" value="1"/>
</dbReference>
<name>A0ABQ1FRD4_9GAMM</name>
<comment type="similarity">
    <text evidence="1">Belongs to the free Met sulfoxide reductase family.</text>
</comment>
<dbReference type="InterPro" id="IPR000614">
    <property type="entry name" value="FRMsr_CS"/>
</dbReference>
<dbReference type="PANTHER" id="PTHR21021">
    <property type="entry name" value="GAF/PUTATIVE CYTOSKELETAL PROTEIN"/>
    <property type="match status" value="1"/>
</dbReference>
<dbReference type="PROSITE" id="PS01320">
    <property type="entry name" value="UPF0067"/>
    <property type="match status" value="1"/>
</dbReference>
<evidence type="ECO:0000313" key="3">
    <source>
        <dbReference type="EMBL" id="GGA26230.1"/>
    </source>
</evidence>
<evidence type="ECO:0000256" key="1">
    <source>
        <dbReference type="ARBA" id="ARBA00038454"/>
    </source>
</evidence>
<feature type="domain" description="GAF" evidence="2">
    <location>
        <begin position="54"/>
        <end position="157"/>
    </location>
</feature>
<dbReference type="EMBL" id="BMJA01000001">
    <property type="protein sequence ID" value="GGA26230.1"/>
    <property type="molecule type" value="Genomic_DNA"/>
</dbReference>
<evidence type="ECO:0000259" key="2">
    <source>
        <dbReference type="Pfam" id="PF13185"/>
    </source>
</evidence>
<dbReference type="Pfam" id="PF13185">
    <property type="entry name" value="GAF_2"/>
    <property type="match status" value="1"/>
</dbReference>
<dbReference type="InterPro" id="IPR003018">
    <property type="entry name" value="GAF"/>
</dbReference>
<dbReference type="RefSeq" id="WP_188793483.1">
    <property type="nucleotide sequence ID" value="NZ_BMJA01000001.1"/>
</dbReference>
<reference evidence="4" key="1">
    <citation type="journal article" date="2019" name="Int. J. Syst. Evol. Microbiol.">
        <title>The Global Catalogue of Microorganisms (GCM) 10K type strain sequencing project: providing services to taxonomists for standard genome sequencing and annotation.</title>
        <authorList>
            <consortium name="The Broad Institute Genomics Platform"/>
            <consortium name="The Broad Institute Genome Sequencing Center for Infectious Disease"/>
            <person name="Wu L."/>
            <person name="Ma J."/>
        </authorList>
    </citation>
    <scope>NUCLEOTIDE SEQUENCE [LARGE SCALE GENOMIC DNA]</scope>
    <source>
        <strain evidence="4">CGMCC 1.15439</strain>
    </source>
</reference>
<dbReference type="Proteomes" id="UP000620046">
    <property type="component" value="Unassembled WGS sequence"/>
</dbReference>
<comment type="caution">
    <text evidence="3">The sequence shown here is derived from an EMBL/GenBank/DDBJ whole genome shotgun (WGS) entry which is preliminary data.</text>
</comment>